<sequence>MSSPTNDQIWFNYAQGILDWAGKNNSGNPPDSNTAYFIATAVNKGPAAGSFVPDETMNESLVSICDPLILDSSPIYNPGTDGSYFQAVENYLLAVVLKKDTDPALAKKLADAVKISAAASKAYQSQLNVAVKGWKDDPLNGKPAGVPFSTWVANNDSNLTAAQLEKAGSAQTVMQLQSQINGPQAALLNQQNSLCVAATQTALTPGCNMECSLDQINPAEYRKYFKALQDGTIDKLKPLKAKNDFTKQAYSIDPTFKATMDDWAKVPVSDPPQLTWSINSSSMSQSSWSQLGHEDGSAGIQFGFIRIGGGGSTDWKDSGITNTSGSFEIQLSAQRAGLFNVNPGSWNVEQLKQTYPNTSGVSVIENAVQPTQLFCASRVTLKIKFTGSMANTFDKLATDVKQGSGGLSILGFTIGGSGGESETDTTHTSTLEQQDGWYVLEPTLIGGACSMLAVIGNKFSN</sequence>
<dbReference type="Proteomes" id="UP000605986">
    <property type="component" value="Unassembled WGS sequence"/>
</dbReference>
<organism evidence="1 2">
    <name type="scientific">Fusarium austroafricanum</name>
    <dbReference type="NCBI Taxonomy" id="2364996"/>
    <lineage>
        <taxon>Eukaryota</taxon>
        <taxon>Fungi</taxon>
        <taxon>Dikarya</taxon>
        <taxon>Ascomycota</taxon>
        <taxon>Pezizomycotina</taxon>
        <taxon>Sordariomycetes</taxon>
        <taxon>Hypocreomycetidae</taxon>
        <taxon>Hypocreales</taxon>
        <taxon>Nectriaceae</taxon>
        <taxon>Fusarium</taxon>
        <taxon>Fusarium concolor species complex</taxon>
    </lineage>
</organism>
<reference evidence="1" key="1">
    <citation type="submission" date="2020-01" db="EMBL/GenBank/DDBJ databases">
        <title>Identification and distribution of gene clusters putatively required for synthesis of sphingolipid metabolism inhibitors in phylogenetically diverse species of the filamentous fungus Fusarium.</title>
        <authorList>
            <person name="Kim H.-S."/>
            <person name="Busman M."/>
            <person name="Brown D.W."/>
            <person name="Divon H."/>
            <person name="Uhlig S."/>
            <person name="Proctor R.H."/>
        </authorList>
    </citation>
    <scope>NUCLEOTIDE SEQUENCE</scope>
    <source>
        <strain evidence="1">NRRL 53441</strain>
    </source>
</reference>
<evidence type="ECO:0000313" key="1">
    <source>
        <dbReference type="EMBL" id="KAF4457206.1"/>
    </source>
</evidence>
<name>A0A8H4KUX5_9HYPO</name>
<accession>A0A8H4KUX5</accession>
<comment type="caution">
    <text evidence="1">The sequence shown here is derived from an EMBL/GenBank/DDBJ whole genome shotgun (WGS) entry which is preliminary data.</text>
</comment>
<proteinExistence type="predicted"/>
<dbReference type="AlphaFoldDB" id="A0A8H4KUX5"/>
<evidence type="ECO:0000313" key="2">
    <source>
        <dbReference type="Proteomes" id="UP000605986"/>
    </source>
</evidence>
<gene>
    <name evidence="1" type="ORF">F53441_770</name>
</gene>
<dbReference type="OrthoDB" id="5236270at2759"/>
<protein>
    <submittedName>
        <fullName evidence="1">Uncharacterized protein</fullName>
    </submittedName>
</protein>
<keyword evidence="2" id="KW-1185">Reference proteome</keyword>
<dbReference type="EMBL" id="JAADJG010000031">
    <property type="protein sequence ID" value="KAF4457206.1"/>
    <property type="molecule type" value="Genomic_DNA"/>
</dbReference>